<keyword evidence="4" id="KW-0255">Endonuclease</keyword>
<keyword evidence="3" id="KW-0540">Nuclease</keyword>
<evidence type="ECO:0000256" key="6">
    <source>
        <dbReference type="ARBA" id="ARBA00022884"/>
    </source>
</evidence>
<evidence type="ECO:0008006" key="10">
    <source>
        <dbReference type="Google" id="ProtNLM"/>
    </source>
</evidence>
<organism evidence="8 9">
    <name type="scientific">Candidatus Nomurabacteria bacterium GW2011_GWC2_42_20</name>
    <dbReference type="NCBI Taxonomy" id="1618756"/>
    <lineage>
        <taxon>Bacteria</taxon>
        <taxon>Candidatus Nomuraibacteriota</taxon>
    </lineage>
</organism>
<keyword evidence="7" id="KW-0346">Stress response</keyword>
<evidence type="ECO:0000313" key="8">
    <source>
        <dbReference type="EMBL" id="KKS47760.1"/>
    </source>
</evidence>
<dbReference type="Pfam" id="PF07927">
    <property type="entry name" value="HicA_toxin"/>
    <property type="match status" value="1"/>
</dbReference>
<dbReference type="InterPro" id="IPR012933">
    <property type="entry name" value="HicA_mRNA_interferase"/>
</dbReference>
<dbReference type="EMBL" id="LCDG01000005">
    <property type="protein sequence ID" value="KKS47760.1"/>
    <property type="molecule type" value="Genomic_DNA"/>
</dbReference>
<dbReference type="GO" id="GO:0003729">
    <property type="term" value="F:mRNA binding"/>
    <property type="evidence" value="ECO:0007669"/>
    <property type="project" value="InterPro"/>
</dbReference>
<dbReference type="InterPro" id="IPR038570">
    <property type="entry name" value="HicA_sf"/>
</dbReference>
<gene>
    <name evidence="8" type="ORF">UV12_C0005G0035</name>
</gene>
<keyword evidence="6" id="KW-0694">RNA-binding</keyword>
<dbReference type="GO" id="GO:0004519">
    <property type="term" value="F:endonuclease activity"/>
    <property type="evidence" value="ECO:0007669"/>
    <property type="project" value="UniProtKB-KW"/>
</dbReference>
<keyword evidence="2" id="KW-1277">Toxin-antitoxin system</keyword>
<protein>
    <recommendedName>
        <fullName evidence="10">YcfA family protein</fullName>
    </recommendedName>
</protein>
<evidence type="ECO:0000256" key="3">
    <source>
        <dbReference type="ARBA" id="ARBA00022722"/>
    </source>
</evidence>
<evidence type="ECO:0000256" key="2">
    <source>
        <dbReference type="ARBA" id="ARBA00022649"/>
    </source>
</evidence>
<evidence type="ECO:0000256" key="7">
    <source>
        <dbReference type="ARBA" id="ARBA00023016"/>
    </source>
</evidence>
<sequence length="79" mass="9199">MPRGLNNWTFKGTVEFLKEYGFQHSHTTGSHFFYVGHYGGKVRQTHIQYHGQKSIHPRTLKAVIMQSGIPQELWLNKKS</sequence>
<proteinExistence type="inferred from homology"/>
<dbReference type="SUPFAM" id="SSF54786">
    <property type="entry name" value="YcfA/nrd intein domain"/>
    <property type="match status" value="1"/>
</dbReference>
<keyword evidence="5" id="KW-0378">Hydrolase</keyword>
<dbReference type="Proteomes" id="UP000034704">
    <property type="component" value="Unassembled WGS sequence"/>
</dbReference>
<comment type="caution">
    <text evidence="8">The sequence shown here is derived from an EMBL/GenBank/DDBJ whole genome shotgun (WGS) entry which is preliminary data.</text>
</comment>
<dbReference type="Gene3D" id="3.30.920.30">
    <property type="entry name" value="Hypothetical protein"/>
    <property type="match status" value="1"/>
</dbReference>
<comment type="similarity">
    <text evidence="1">Belongs to the HicA mRNA interferase family.</text>
</comment>
<evidence type="ECO:0000256" key="5">
    <source>
        <dbReference type="ARBA" id="ARBA00022801"/>
    </source>
</evidence>
<dbReference type="GO" id="GO:0016787">
    <property type="term" value="F:hydrolase activity"/>
    <property type="evidence" value="ECO:0007669"/>
    <property type="project" value="UniProtKB-KW"/>
</dbReference>
<evidence type="ECO:0000256" key="4">
    <source>
        <dbReference type="ARBA" id="ARBA00022759"/>
    </source>
</evidence>
<dbReference type="AlphaFoldDB" id="A0A0G0ZG87"/>
<dbReference type="STRING" id="1618756.UV12_C0005G0035"/>
<evidence type="ECO:0000256" key="1">
    <source>
        <dbReference type="ARBA" id="ARBA00006620"/>
    </source>
</evidence>
<accession>A0A0G0ZG87</accession>
<reference evidence="8 9" key="1">
    <citation type="journal article" date="2015" name="Nature">
        <title>rRNA introns, odd ribosomes, and small enigmatic genomes across a large radiation of phyla.</title>
        <authorList>
            <person name="Brown C.T."/>
            <person name="Hug L.A."/>
            <person name="Thomas B.C."/>
            <person name="Sharon I."/>
            <person name="Castelle C.J."/>
            <person name="Singh A."/>
            <person name="Wilkins M.J."/>
            <person name="Williams K.H."/>
            <person name="Banfield J.F."/>
        </authorList>
    </citation>
    <scope>NUCLEOTIDE SEQUENCE [LARGE SCALE GENOMIC DNA]</scope>
</reference>
<name>A0A0G0ZG87_9BACT</name>
<evidence type="ECO:0000313" key="9">
    <source>
        <dbReference type="Proteomes" id="UP000034704"/>
    </source>
</evidence>